<evidence type="ECO:0000313" key="5">
    <source>
        <dbReference type="Proteomes" id="UP000045285"/>
    </source>
</evidence>
<dbReference type="STRING" id="69974.MPLDJ20_330032"/>
<dbReference type="Proteomes" id="UP000046122">
    <property type="component" value="Unassembled WGS sequence"/>
</dbReference>
<dbReference type="EMBL" id="CCNE01000049">
    <property type="protein sequence ID" value="CDX61083.1"/>
    <property type="molecule type" value="Genomic_DNA"/>
</dbReference>
<sequence>MEYRIVFHAKAEAELEQLYEEIAERASPAVAWNFVSGIRDHCLGLSTFPQRGTERVEIMPGLRIIGYRRAVSIVFAVDGERVLILGIFYAGRNITPELLEERL</sequence>
<dbReference type="Gene3D" id="3.30.2310.20">
    <property type="entry name" value="RelE-like"/>
    <property type="match status" value="1"/>
</dbReference>
<dbReference type="EMBL" id="CCMZ01000068">
    <property type="protein sequence ID" value="CDX28039.1"/>
    <property type="molecule type" value="Genomic_DNA"/>
</dbReference>
<accession>A0A090EIF8</accession>
<evidence type="ECO:0000313" key="3">
    <source>
        <dbReference type="EMBL" id="CDX41474.1"/>
    </source>
</evidence>
<dbReference type="InterPro" id="IPR035093">
    <property type="entry name" value="RelE/ParE_toxin_dom_sf"/>
</dbReference>
<keyword evidence="5" id="KW-1185">Reference proteome</keyword>
<dbReference type="Pfam" id="PF05016">
    <property type="entry name" value="ParE_toxin"/>
    <property type="match status" value="1"/>
</dbReference>
<reference evidence="5" key="1">
    <citation type="submission" date="2014-08" db="EMBL/GenBank/DDBJ databases">
        <authorList>
            <person name="Moulin L."/>
        </authorList>
    </citation>
    <scope>NUCLEOTIDE SEQUENCE [LARGE SCALE GENOMIC DNA]</scope>
</reference>
<dbReference type="GeneID" id="31892120"/>
<gene>
    <name evidence="2" type="ORF">MPL3356_700001</name>
    <name evidence="4" type="ORF">MPL3365_530001</name>
    <name evidence="3" type="ORF">MPLDJ20_330032</name>
</gene>
<proteinExistence type="predicted"/>
<dbReference type="Proteomes" id="UP000046373">
    <property type="component" value="Unassembled WGS sequence"/>
</dbReference>
<keyword evidence="1" id="KW-1277">Toxin-antitoxin system</keyword>
<evidence type="ECO:0000313" key="7">
    <source>
        <dbReference type="Proteomes" id="UP000046373"/>
    </source>
</evidence>
<evidence type="ECO:0000256" key="1">
    <source>
        <dbReference type="ARBA" id="ARBA00022649"/>
    </source>
</evidence>
<dbReference type="AlphaFoldDB" id="A0A090EIF8"/>
<evidence type="ECO:0000313" key="2">
    <source>
        <dbReference type="EMBL" id="CDX28039.1"/>
    </source>
</evidence>
<dbReference type="InterPro" id="IPR007712">
    <property type="entry name" value="RelE/ParE_toxin"/>
</dbReference>
<protein>
    <submittedName>
        <fullName evidence="2">Plasmid stabilization system</fullName>
    </submittedName>
</protein>
<evidence type="ECO:0000313" key="4">
    <source>
        <dbReference type="EMBL" id="CDX61083.1"/>
    </source>
</evidence>
<organism evidence="2 5">
    <name type="scientific">Mesorhizobium plurifarium</name>
    <dbReference type="NCBI Taxonomy" id="69974"/>
    <lineage>
        <taxon>Bacteria</taxon>
        <taxon>Pseudomonadati</taxon>
        <taxon>Pseudomonadota</taxon>
        <taxon>Alphaproteobacteria</taxon>
        <taxon>Hyphomicrobiales</taxon>
        <taxon>Phyllobacteriaceae</taxon>
        <taxon>Mesorhizobium</taxon>
    </lineage>
</organism>
<reference evidence="6 7" key="2">
    <citation type="submission" date="2014-08" db="EMBL/GenBank/DDBJ databases">
        <authorList>
            <person name="Moulin Lionel"/>
        </authorList>
    </citation>
    <scope>NUCLEOTIDE SEQUENCE [LARGE SCALE GENOMIC DNA]</scope>
</reference>
<dbReference type="EMBL" id="CCNB01000027">
    <property type="protein sequence ID" value="CDX41474.1"/>
    <property type="molecule type" value="Genomic_DNA"/>
</dbReference>
<evidence type="ECO:0000313" key="6">
    <source>
        <dbReference type="Proteomes" id="UP000046122"/>
    </source>
</evidence>
<name>A0A090EIF8_MESPL</name>
<dbReference type="Proteomes" id="UP000045285">
    <property type="component" value="Unassembled WGS sequence"/>
</dbReference>